<dbReference type="AlphaFoldDB" id="A0ABD3NE42"/>
<reference evidence="1 2" key="1">
    <citation type="submission" date="2024-10" db="EMBL/GenBank/DDBJ databases">
        <title>Updated reference genomes for cyclostephanoid diatoms.</title>
        <authorList>
            <person name="Roberts W.R."/>
            <person name="Alverson A.J."/>
        </authorList>
    </citation>
    <scope>NUCLEOTIDE SEQUENCE [LARGE SCALE GENOMIC DNA]</scope>
    <source>
        <strain evidence="1 2">AJA010-31</strain>
    </source>
</reference>
<evidence type="ECO:0000313" key="2">
    <source>
        <dbReference type="Proteomes" id="UP001530400"/>
    </source>
</evidence>
<keyword evidence="2" id="KW-1185">Reference proteome</keyword>
<accession>A0ABD3NE42</accession>
<organism evidence="1 2">
    <name type="scientific">Cyclotella atomus</name>
    <dbReference type="NCBI Taxonomy" id="382360"/>
    <lineage>
        <taxon>Eukaryota</taxon>
        <taxon>Sar</taxon>
        <taxon>Stramenopiles</taxon>
        <taxon>Ochrophyta</taxon>
        <taxon>Bacillariophyta</taxon>
        <taxon>Coscinodiscophyceae</taxon>
        <taxon>Thalassiosirophycidae</taxon>
        <taxon>Stephanodiscales</taxon>
        <taxon>Stephanodiscaceae</taxon>
        <taxon>Cyclotella</taxon>
    </lineage>
</organism>
<sequence>MSSNYYNTQSSSYNNIGGTLKKELPTYKWKEQLDVTHEEEDFAAGIANHKKQNGFTKVIKLLKEAEGDKMMAKGKRTPFGNVSGNTLRSQNMINLQKKGESRRILNKIQSKLPELC</sequence>
<proteinExistence type="predicted"/>
<comment type="caution">
    <text evidence="1">The sequence shown here is derived from an EMBL/GenBank/DDBJ whole genome shotgun (WGS) entry which is preliminary data.</text>
</comment>
<dbReference type="Proteomes" id="UP001530400">
    <property type="component" value="Unassembled WGS sequence"/>
</dbReference>
<dbReference type="EMBL" id="JALLPJ020001203">
    <property type="protein sequence ID" value="KAL3774244.1"/>
    <property type="molecule type" value="Genomic_DNA"/>
</dbReference>
<evidence type="ECO:0000313" key="1">
    <source>
        <dbReference type="EMBL" id="KAL3774244.1"/>
    </source>
</evidence>
<gene>
    <name evidence="1" type="ORF">ACHAWO_012678</name>
</gene>
<name>A0ABD3NE42_9STRA</name>
<protein>
    <submittedName>
        <fullName evidence="1">Uncharacterized protein</fullName>
    </submittedName>
</protein>